<name>A0ABT7VUZ5_9GAMM</name>
<organism evidence="1 2">
    <name type="scientific">Candidatus Marithioploca araucensis</name>
    <dbReference type="NCBI Taxonomy" id="70273"/>
    <lineage>
        <taxon>Bacteria</taxon>
        <taxon>Pseudomonadati</taxon>
        <taxon>Pseudomonadota</taxon>
        <taxon>Gammaproteobacteria</taxon>
        <taxon>Thiotrichales</taxon>
        <taxon>Thiotrichaceae</taxon>
        <taxon>Candidatus Marithioploca</taxon>
    </lineage>
</organism>
<keyword evidence="2" id="KW-1185">Reference proteome</keyword>
<reference evidence="1" key="1">
    <citation type="submission" date="2023-06" db="EMBL/GenBank/DDBJ databases">
        <title>Uncultivated large filamentous bacteria from sulfidic sediments reveal new species and different genomic features in energy metabolism and defense.</title>
        <authorList>
            <person name="Fonseca A."/>
        </authorList>
    </citation>
    <scope>NUCLEOTIDE SEQUENCE</scope>
    <source>
        <strain evidence="1">HSG4</strain>
    </source>
</reference>
<evidence type="ECO:0000313" key="1">
    <source>
        <dbReference type="EMBL" id="MDM8563407.1"/>
    </source>
</evidence>
<comment type="caution">
    <text evidence="1">The sequence shown here is derived from an EMBL/GenBank/DDBJ whole genome shotgun (WGS) entry which is preliminary data.</text>
</comment>
<proteinExistence type="predicted"/>
<sequence>MSINYLLTWNCKHLANAEKREDIEKTCNEYGYISPVICTPEELLGG</sequence>
<evidence type="ECO:0000313" key="2">
    <source>
        <dbReference type="Proteomes" id="UP001171945"/>
    </source>
</evidence>
<dbReference type="Proteomes" id="UP001171945">
    <property type="component" value="Unassembled WGS sequence"/>
</dbReference>
<gene>
    <name evidence="1" type="ORF">QUF54_08650</name>
</gene>
<dbReference type="EMBL" id="JAUCGM010000620">
    <property type="protein sequence ID" value="MDM8563407.1"/>
    <property type="molecule type" value="Genomic_DNA"/>
</dbReference>
<protein>
    <recommendedName>
        <fullName evidence="3">Endonuclease</fullName>
    </recommendedName>
</protein>
<evidence type="ECO:0008006" key="3">
    <source>
        <dbReference type="Google" id="ProtNLM"/>
    </source>
</evidence>
<accession>A0ABT7VUZ5</accession>